<reference evidence="2" key="1">
    <citation type="submission" date="2022-07" db="EMBL/GenBank/DDBJ databases">
        <title>Chromosome-level genome of Muraenolepis orangiensis.</title>
        <authorList>
            <person name="Kim J."/>
        </authorList>
    </citation>
    <scope>NUCLEOTIDE SEQUENCE</scope>
    <source>
        <strain evidence="2">KU_S4_2022</strain>
        <tissue evidence="2">Muscle</tissue>
    </source>
</reference>
<proteinExistence type="predicted"/>
<gene>
    <name evidence="2" type="ORF">NHX12_022860</name>
</gene>
<evidence type="ECO:0000313" key="2">
    <source>
        <dbReference type="EMBL" id="KAJ3610769.1"/>
    </source>
</evidence>
<protein>
    <submittedName>
        <fullName evidence="2">Uncharacterized protein</fullName>
    </submittedName>
</protein>
<evidence type="ECO:0000256" key="1">
    <source>
        <dbReference type="SAM" id="MobiDB-lite"/>
    </source>
</evidence>
<feature type="compositionally biased region" description="Gly residues" evidence="1">
    <location>
        <begin position="71"/>
        <end position="101"/>
    </location>
</feature>
<name>A0A9Q0EP35_9TELE</name>
<feature type="compositionally biased region" description="Basic and acidic residues" evidence="1">
    <location>
        <begin position="124"/>
        <end position="139"/>
    </location>
</feature>
<sequence>MHTAKESSKLNPRGLSEHSTPTETQKTLGTRAAPPAQAGGEGPGTGTRRELYERELWFRECTTSENPYRNAGGGGGWGWGGGGGGGGWRGWRGGGGGGVVGVEGWPAAPRTQRNHRAVQFQPDGEQRLPARREAERAERGGWPGQCRPRRFPPD</sequence>
<feature type="compositionally biased region" description="Polar residues" evidence="1">
    <location>
        <begin position="17"/>
        <end position="28"/>
    </location>
</feature>
<dbReference type="EMBL" id="JANIIK010000038">
    <property type="protein sequence ID" value="KAJ3610769.1"/>
    <property type="molecule type" value="Genomic_DNA"/>
</dbReference>
<evidence type="ECO:0000313" key="3">
    <source>
        <dbReference type="Proteomes" id="UP001148018"/>
    </source>
</evidence>
<dbReference type="Proteomes" id="UP001148018">
    <property type="component" value="Unassembled WGS sequence"/>
</dbReference>
<comment type="caution">
    <text evidence="2">The sequence shown here is derived from an EMBL/GenBank/DDBJ whole genome shotgun (WGS) entry which is preliminary data.</text>
</comment>
<organism evidence="2 3">
    <name type="scientific">Muraenolepis orangiensis</name>
    <name type="common">Patagonian moray cod</name>
    <dbReference type="NCBI Taxonomy" id="630683"/>
    <lineage>
        <taxon>Eukaryota</taxon>
        <taxon>Metazoa</taxon>
        <taxon>Chordata</taxon>
        <taxon>Craniata</taxon>
        <taxon>Vertebrata</taxon>
        <taxon>Euteleostomi</taxon>
        <taxon>Actinopterygii</taxon>
        <taxon>Neopterygii</taxon>
        <taxon>Teleostei</taxon>
        <taxon>Neoteleostei</taxon>
        <taxon>Acanthomorphata</taxon>
        <taxon>Zeiogadaria</taxon>
        <taxon>Gadariae</taxon>
        <taxon>Gadiformes</taxon>
        <taxon>Muraenolepidoidei</taxon>
        <taxon>Muraenolepididae</taxon>
        <taxon>Muraenolepis</taxon>
    </lineage>
</organism>
<feature type="compositionally biased region" description="Basic and acidic residues" evidence="1">
    <location>
        <begin position="47"/>
        <end position="58"/>
    </location>
</feature>
<keyword evidence="3" id="KW-1185">Reference proteome</keyword>
<accession>A0A9Q0EP35</accession>
<feature type="region of interest" description="Disordered" evidence="1">
    <location>
        <begin position="1"/>
        <end position="154"/>
    </location>
</feature>
<dbReference type="AlphaFoldDB" id="A0A9Q0EP35"/>